<dbReference type="Gene3D" id="2.50.20.10">
    <property type="entry name" value="Lipoprotein localisation LolA/LolB/LppX"/>
    <property type="match status" value="1"/>
</dbReference>
<comment type="caution">
    <text evidence="2">The sequence shown here is derived from an EMBL/GenBank/DDBJ whole genome shotgun (WGS) entry which is preliminary data.</text>
</comment>
<dbReference type="RefSeq" id="WP_042934441.1">
    <property type="nucleotide sequence ID" value="NZ_JACAQE010000005.1"/>
</dbReference>
<name>A0A7Y8CER0_9PSED</name>
<accession>A0A7Y8CER0</accession>
<feature type="signal peptide" evidence="1">
    <location>
        <begin position="1"/>
        <end position="23"/>
    </location>
</feature>
<protein>
    <submittedName>
        <fullName evidence="2">DUF1329 domain-containing protein</fullName>
    </submittedName>
</protein>
<dbReference type="InterPro" id="IPR010752">
    <property type="entry name" value="DUF1329"/>
</dbReference>
<dbReference type="Pfam" id="PF07044">
    <property type="entry name" value="DUF1329"/>
    <property type="match status" value="1"/>
</dbReference>
<dbReference type="Proteomes" id="UP000517547">
    <property type="component" value="Unassembled WGS sequence"/>
</dbReference>
<feature type="chain" id="PRO_5030915817" evidence="1">
    <location>
        <begin position="24"/>
        <end position="451"/>
    </location>
</feature>
<evidence type="ECO:0000256" key="1">
    <source>
        <dbReference type="SAM" id="SignalP"/>
    </source>
</evidence>
<dbReference type="AlphaFoldDB" id="A0A7Y8CER0"/>
<evidence type="ECO:0000313" key="3">
    <source>
        <dbReference type="Proteomes" id="UP000517547"/>
    </source>
</evidence>
<organism evidence="2 3">
    <name type="scientific">Pseudomonas gingeri</name>
    <dbReference type="NCBI Taxonomy" id="117681"/>
    <lineage>
        <taxon>Bacteria</taxon>
        <taxon>Pseudomonadati</taxon>
        <taxon>Pseudomonadota</taxon>
        <taxon>Gammaproteobacteria</taxon>
        <taxon>Pseudomonadales</taxon>
        <taxon>Pseudomonadaceae</taxon>
        <taxon>Pseudomonas</taxon>
    </lineage>
</organism>
<keyword evidence="1" id="KW-0732">Signal</keyword>
<dbReference type="EMBL" id="JACAQE010000005">
    <property type="protein sequence ID" value="NWC15311.1"/>
    <property type="molecule type" value="Genomic_DNA"/>
</dbReference>
<reference evidence="2 3" key="1">
    <citation type="submission" date="2020-04" db="EMBL/GenBank/DDBJ databases">
        <title>Molecular characterization of pseudomonads from Agaricus bisporus reveal novel blotch 2 pathogens in Western Europe.</title>
        <authorList>
            <person name="Taparia T."/>
            <person name="Krijger M."/>
            <person name="Haynes E."/>
            <person name="Elpinstone J.G."/>
            <person name="Noble R."/>
            <person name="Van Der Wolf J."/>
        </authorList>
    </citation>
    <scope>NUCLEOTIDE SEQUENCE [LARGE SCALE GENOMIC DNA]</scope>
    <source>
        <strain evidence="2 3">IPO3738</strain>
    </source>
</reference>
<evidence type="ECO:0000313" key="2">
    <source>
        <dbReference type="EMBL" id="NWC15311.1"/>
    </source>
</evidence>
<proteinExistence type="predicted"/>
<gene>
    <name evidence="2" type="ORF">HX845_16720</name>
</gene>
<sequence length="451" mass="50244">MLKKTAIYVALVGVLMAANSVQAAVSVQEAAALKTTLNPLGGEMAGNKDGSIPAWSPTPAISVSSTMVGDIPAKAFANEKPVVQINAQNMERYADKLSEGTQALLKKYPQSMRLDVYPTHRTGVAPKYVYDNTAKNATQCQIKDGGKSMQGCYGGVPFPIPKEGVEVIWNHLLRFENEATEVASFKNVILTADGSRTIATENDQSNQYPYYYKDGSAESWNGEYFLQRFSTIAPPFKAGESLVFRDSIDVKQSRQAWQYLVGQRRVRRAPTVAYDTPDFVASGANYFDEVLGFLGHVDRFDWKLVGKREMYVPYNDNELVVSSVDEAYGNHHLNPDKVRWELHRVWEVEATVASGKRHAVPKRKFYIDEDSWMVLLVDGYDSEGKLWRTTQVTPFVLPQVPMLAMKPAHIFNLQANTMSSTQSLNGATYKLVKRFPETHFTGDAVAAEGVR</sequence>
<dbReference type="CDD" id="cd16329">
    <property type="entry name" value="LolA_like"/>
    <property type="match status" value="1"/>
</dbReference>